<dbReference type="HAMAP" id="MF_01416">
    <property type="entry name" value="ATP_synth_delta_bact"/>
    <property type="match status" value="1"/>
</dbReference>
<comment type="similarity">
    <text evidence="7">Belongs to the ATPase delta chain family.</text>
</comment>
<organism evidence="8 9">
    <name type="scientific">Actinopolymorpha pittospori</name>
    <dbReference type="NCBI Taxonomy" id="648752"/>
    <lineage>
        <taxon>Bacteria</taxon>
        <taxon>Bacillati</taxon>
        <taxon>Actinomycetota</taxon>
        <taxon>Actinomycetes</taxon>
        <taxon>Propionibacteriales</taxon>
        <taxon>Actinopolymorphaceae</taxon>
        <taxon>Actinopolymorpha</taxon>
    </lineage>
</organism>
<keyword evidence="3 7" id="KW-0375">Hydrogen ion transport</keyword>
<evidence type="ECO:0000313" key="9">
    <source>
        <dbReference type="Proteomes" id="UP000638648"/>
    </source>
</evidence>
<keyword evidence="7" id="KW-0139">CF(1)</keyword>
<dbReference type="RefSeq" id="WP_192754777.1">
    <property type="nucleotide sequence ID" value="NZ_BAABJL010000210.1"/>
</dbReference>
<dbReference type="PANTHER" id="PTHR11910">
    <property type="entry name" value="ATP SYNTHASE DELTA CHAIN"/>
    <property type="match status" value="1"/>
</dbReference>
<comment type="subcellular location">
    <subcellularLocation>
        <location evidence="7">Cell membrane</location>
        <topology evidence="7">Peripheral membrane protein</topology>
    </subcellularLocation>
    <subcellularLocation>
        <location evidence="1">Membrane</location>
    </subcellularLocation>
</comment>
<evidence type="ECO:0000256" key="4">
    <source>
        <dbReference type="ARBA" id="ARBA00023065"/>
    </source>
</evidence>
<accession>A0A927N3D3</accession>
<evidence type="ECO:0000313" key="8">
    <source>
        <dbReference type="EMBL" id="MBE1611591.1"/>
    </source>
</evidence>
<comment type="caution">
    <text evidence="8">The sequence shown here is derived from an EMBL/GenBank/DDBJ whole genome shotgun (WGS) entry which is preliminary data.</text>
</comment>
<proteinExistence type="inferred from homology"/>
<protein>
    <recommendedName>
        <fullName evidence="7">ATP synthase subunit delta</fullName>
    </recommendedName>
    <alternativeName>
        <fullName evidence="7">ATP synthase F(1) sector subunit delta</fullName>
    </alternativeName>
    <alternativeName>
        <fullName evidence="7">F-type ATPase subunit delta</fullName>
        <shortName evidence="7">F-ATPase subunit delta</shortName>
    </alternativeName>
</protein>
<evidence type="ECO:0000256" key="2">
    <source>
        <dbReference type="ARBA" id="ARBA00022448"/>
    </source>
</evidence>
<evidence type="ECO:0000256" key="1">
    <source>
        <dbReference type="ARBA" id="ARBA00004370"/>
    </source>
</evidence>
<keyword evidence="5 7" id="KW-0472">Membrane</keyword>
<keyword evidence="4 7" id="KW-0406">Ion transport</keyword>
<keyword evidence="2 7" id="KW-0813">Transport</keyword>
<evidence type="ECO:0000256" key="7">
    <source>
        <dbReference type="HAMAP-Rule" id="MF_01416"/>
    </source>
</evidence>
<dbReference type="EMBL" id="JADBEM010000001">
    <property type="protein sequence ID" value="MBE1611591.1"/>
    <property type="molecule type" value="Genomic_DNA"/>
</dbReference>
<dbReference type="Pfam" id="PF00213">
    <property type="entry name" value="OSCP"/>
    <property type="match status" value="1"/>
</dbReference>
<dbReference type="GO" id="GO:0046933">
    <property type="term" value="F:proton-transporting ATP synthase activity, rotational mechanism"/>
    <property type="evidence" value="ECO:0007669"/>
    <property type="project" value="UniProtKB-UniRule"/>
</dbReference>
<keyword evidence="6 7" id="KW-0066">ATP synthesis</keyword>
<comment type="function">
    <text evidence="7">This protein is part of the stalk that links CF(0) to CF(1). It either transmits conformational changes from CF(0) to CF(1) or is implicated in proton conduction.</text>
</comment>
<dbReference type="GO" id="GO:0005886">
    <property type="term" value="C:plasma membrane"/>
    <property type="evidence" value="ECO:0007669"/>
    <property type="project" value="UniProtKB-SubCell"/>
</dbReference>
<dbReference type="GO" id="GO:0045259">
    <property type="term" value="C:proton-transporting ATP synthase complex"/>
    <property type="evidence" value="ECO:0007669"/>
    <property type="project" value="UniProtKB-KW"/>
</dbReference>
<evidence type="ECO:0000256" key="5">
    <source>
        <dbReference type="ARBA" id="ARBA00023136"/>
    </source>
</evidence>
<dbReference type="Proteomes" id="UP000638648">
    <property type="component" value="Unassembled WGS sequence"/>
</dbReference>
<name>A0A927N3D3_9ACTN</name>
<reference evidence="8" key="1">
    <citation type="submission" date="2020-10" db="EMBL/GenBank/DDBJ databases">
        <title>Sequencing the genomes of 1000 actinobacteria strains.</title>
        <authorList>
            <person name="Klenk H.-P."/>
        </authorList>
    </citation>
    <scope>NUCLEOTIDE SEQUENCE</scope>
    <source>
        <strain evidence="8">DSM 45354</strain>
    </source>
</reference>
<keyword evidence="9" id="KW-1185">Reference proteome</keyword>
<dbReference type="PRINTS" id="PR00125">
    <property type="entry name" value="ATPASEDELTA"/>
</dbReference>
<evidence type="ECO:0000256" key="6">
    <source>
        <dbReference type="ARBA" id="ARBA00023310"/>
    </source>
</evidence>
<dbReference type="NCBIfam" id="NF009967">
    <property type="entry name" value="PRK13430.1"/>
    <property type="match status" value="1"/>
</dbReference>
<evidence type="ECO:0000256" key="3">
    <source>
        <dbReference type="ARBA" id="ARBA00022781"/>
    </source>
</evidence>
<comment type="function">
    <text evidence="7">F(1)F(0) ATP synthase produces ATP from ADP in the presence of a proton or sodium gradient. F-type ATPases consist of two structural domains, F(1) containing the extramembraneous catalytic core and F(0) containing the membrane proton channel, linked together by a central stalk and a peripheral stalk. During catalysis, ATP synthesis in the catalytic domain of F(1) is coupled via a rotary mechanism of the central stalk subunits to proton translocation.</text>
</comment>
<dbReference type="InterPro" id="IPR000711">
    <property type="entry name" value="ATPase_OSCP/dsu"/>
</dbReference>
<keyword evidence="7" id="KW-1003">Cell membrane</keyword>
<dbReference type="AlphaFoldDB" id="A0A927N3D3"/>
<sequence length="273" mass="29416">MTDIRGTSREAVAVLRQQLQTVTGSPEQLGALGTELLSVVGLVDSQPTLRRALTNPSRSADDRAGLAANLFQNRLSTDALALVTAAVRLPWSRVRALGDALEEIGVLALVRSAEAERRLDDLEDGLFRFGRLVDREQRLQLALTNRAVPAEKRAELARTLLAGKTPDAAVRLVEQAVVAPRGLSLTEALDNYAKIAAAWRDRLVATVRTAVQLSTAEQDRLAGALSRQYGQDLHLNILVDPGVLGGLRIELGAEVIDGTIASRLDDARRRLAG</sequence>
<gene>
    <name evidence="7" type="primary">atpH</name>
    <name evidence="8" type="ORF">HEB94_008439</name>
</gene>